<evidence type="ECO:0000313" key="6">
    <source>
        <dbReference type="EMBL" id="EXX60639.1"/>
    </source>
</evidence>
<dbReference type="HOGENOM" id="CLU_000288_7_34_1"/>
<dbReference type="InterPro" id="IPR051681">
    <property type="entry name" value="Ser/Thr_Kinases-Pseudokinases"/>
</dbReference>
<keyword evidence="2" id="KW-0547">Nucleotide-binding</keyword>
<evidence type="ECO:0000259" key="5">
    <source>
        <dbReference type="PROSITE" id="PS50011"/>
    </source>
</evidence>
<dbReference type="Pfam" id="PF07714">
    <property type="entry name" value="PK_Tyr_Ser-Thr"/>
    <property type="match status" value="1"/>
</dbReference>
<dbReference type="AlphaFoldDB" id="A0A015K002"/>
<feature type="domain" description="Protein kinase" evidence="5">
    <location>
        <begin position="100"/>
        <end position="344"/>
    </location>
</feature>
<dbReference type="Proteomes" id="UP000022910">
    <property type="component" value="Unassembled WGS sequence"/>
</dbReference>
<dbReference type="PROSITE" id="PS50011">
    <property type="entry name" value="PROTEIN_KINASE_DOM"/>
    <property type="match status" value="1"/>
</dbReference>
<keyword evidence="1" id="KW-0808">Transferase</keyword>
<dbReference type="GO" id="GO:0005524">
    <property type="term" value="F:ATP binding"/>
    <property type="evidence" value="ECO:0007669"/>
    <property type="project" value="UniProtKB-KW"/>
</dbReference>
<evidence type="ECO:0000313" key="8">
    <source>
        <dbReference type="EMBL" id="EXX74043.1"/>
    </source>
</evidence>
<dbReference type="PANTHER" id="PTHR44329">
    <property type="entry name" value="SERINE/THREONINE-PROTEIN KINASE TNNI3K-RELATED"/>
    <property type="match status" value="1"/>
</dbReference>
<evidence type="ECO:0000256" key="1">
    <source>
        <dbReference type="ARBA" id="ARBA00022679"/>
    </source>
</evidence>
<dbReference type="PANTHER" id="PTHR44329:SF288">
    <property type="entry name" value="MITOGEN-ACTIVATED PROTEIN KINASE KINASE KINASE 20"/>
    <property type="match status" value="1"/>
</dbReference>
<dbReference type="InterPro" id="IPR001245">
    <property type="entry name" value="Ser-Thr/Tyr_kinase_cat_dom"/>
</dbReference>
<sequence>MNKENETKVTIEFVSKNLNVSDKDCNSAMTINHKKCSQCDKPFIEESWCKECDPFRMIEGWTSENHDIDEFIKNTIYDEALNYYGNYYPEFLEWVSFDRFEDIKKIGEGGFAKVYSATWIDGRAKYKRQDDEGWKKLDPEPMKVALKNLNGSQSMSAEYLNELQTHWNLNKSLKSSLKFYGMTKDPATKEFMMILQFAEKGNLKCFLSSNFSNFLWKDKIVYLCGLADDLNSLHKLGFFYRDLHSGNILQNISGGAFVSDFGLSGSPNEQKSFFGVIMAELSSGKSPFHKRKHDATLALEICNGLRPEFGKGTPEIYKKLAYRCMDANPDQRPAADELLDILAVWDGCTRRNENQEEEKIGYKRKQIKAMFEEADKEIPNISTSYEKNSDAIYTSRVFTFSNLSKPINSSIITSLYLNDEENNNDCQDSQILDLEVPN</sequence>
<keyword evidence="9" id="KW-1185">Reference proteome</keyword>
<proteinExistence type="predicted"/>
<dbReference type="InterPro" id="IPR000719">
    <property type="entry name" value="Prot_kinase_dom"/>
</dbReference>
<evidence type="ECO:0000256" key="2">
    <source>
        <dbReference type="ARBA" id="ARBA00022741"/>
    </source>
</evidence>
<dbReference type="InterPro" id="IPR011009">
    <property type="entry name" value="Kinase-like_dom_sf"/>
</dbReference>
<dbReference type="EMBL" id="JEMT01013415">
    <property type="protein sequence ID" value="EXX73945.1"/>
    <property type="molecule type" value="Genomic_DNA"/>
</dbReference>
<keyword evidence="3" id="KW-0418">Kinase</keyword>
<evidence type="ECO:0000313" key="7">
    <source>
        <dbReference type="EMBL" id="EXX73945.1"/>
    </source>
</evidence>
<evidence type="ECO:0000256" key="3">
    <source>
        <dbReference type="ARBA" id="ARBA00022777"/>
    </source>
</evidence>
<dbReference type="Gene3D" id="1.10.510.10">
    <property type="entry name" value="Transferase(Phosphotransferase) domain 1"/>
    <property type="match status" value="2"/>
</dbReference>
<reference evidence="6 9" key="1">
    <citation type="submission" date="2014-02" db="EMBL/GenBank/DDBJ databases">
        <title>Single nucleus genome sequencing reveals high similarity among nuclei of an endomycorrhizal fungus.</title>
        <authorList>
            <person name="Lin K."/>
            <person name="Geurts R."/>
            <person name="Zhang Z."/>
            <person name="Limpens E."/>
            <person name="Saunders D.G."/>
            <person name="Mu D."/>
            <person name="Pang E."/>
            <person name="Cao H."/>
            <person name="Cha H."/>
            <person name="Lin T."/>
            <person name="Zhou Q."/>
            <person name="Shang Y."/>
            <person name="Li Y."/>
            <person name="Ivanov S."/>
            <person name="Sharma T."/>
            <person name="Velzen R.V."/>
            <person name="Ruijter N.D."/>
            <person name="Aanen D.K."/>
            <person name="Win J."/>
            <person name="Kamoun S."/>
            <person name="Bisseling T."/>
            <person name="Huang S."/>
        </authorList>
    </citation>
    <scope>NUCLEOTIDE SEQUENCE [LARGE SCALE GENOMIC DNA]</scope>
    <source>
        <strain evidence="6">DAOM 197198w</strain>
        <strain evidence="9">DAOM197198w</strain>
    </source>
</reference>
<comment type="caution">
    <text evidence="6">The sequence shown here is derived from an EMBL/GenBank/DDBJ whole genome shotgun (WGS) entry which is preliminary data.</text>
</comment>
<evidence type="ECO:0000256" key="4">
    <source>
        <dbReference type="ARBA" id="ARBA00022840"/>
    </source>
</evidence>
<dbReference type="EMBL" id="JEMT01025875">
    <property type="protein sequence ID" value="EXX60639.1"/>
    <property type="molecule type" value="Genomic_DNA"/>
</dbReference>
<protein>
    <submittedName>
        <fullName evidence="6">Ypk2p</fullName>
    </submittedName>
</protein>
<dbReference type="GO" id="GO:0004674">
    <property type="term" value="F:protein serine/threonine kinase activity"/>
    <property type="evidence" value="ECO:0007669"/>
    <property type="project" value="TreeGrafter"/>
</dbReference>
<accession>A0A015K002</accession>
<dbReference type="STRING" id="1432141.A0A015K002"/>
<dbReference type="SUPFAM" id="SSF56112">
    <property type="entry name" value="Protein kinase-like (PK-like)"/>
    <property type="match status" value="1"/>
</dbReference>
<dbReference type="EMBL" id="JEMT01013309">
    <property type="protein sequence ID" value="EXX74043.1"/>
    <property type="molecule type" value="Genomic_DNA"/>
</dbReference>
<gene>
    <name evidence="8" type="ORF">RirG_054780</name>
    <name evidence="7" type="ORF">RirG_055640</name>
    <name evidence="6" type="ORF">RirG_178150</name>
</gene>
<evidence type="ECO:0000313" key="9">
    <source>
        <dbReference type="Proteomes" id="UP000022910"/>
    </source>
</evidence>
<name>A0A015K002_RHIIW</name>
<keyword evidence="4" id="KW-0067">ATP-binding</keyword>
<organism evidence="6 9">
    <name type="scientific">Rhizophagus irregularis (strain DAOM 197198w)</name>
    <name type="common">Glomus intraradices</name>
    <dbReference type="NCBI Taxonomy" id="1432141"/>
    <lineage>
        <taxon>Eukaryota</taxon>
        <taxon>Fungi</taxon>
        <taxon>Fungi incertae sedis</taxon>
        <taxon>Mucoromycota</taxon>
        <taxon>Glomeromycotina</taxon>
        <taxon>Glomeromycetes</taxon>
        <taxon>Glomerales</taxon>
        <taxon>Glomeraceae</taxon>
        <taxon>Rhizophagus</taxon>
    </lineage>
</organism>